<keyword evidence="4 7" id="KW-0233">DNA recombination</keyword>
<dbReference type="PANTHER" id="PTHR33991:SF1">
    <property type="entry name" value="DNA REPAIR PROTEIN RECO"/>
    <property type="match status" value="1"/>
</dbReference>
<keyword evidence="10" id="KW-1185">Reference proteome</keyword>
<dbReference type="AlphaFoldDB" id="A0AA41UIX0"/>
<dbReference type="NCBIfam" id="TIGR00613">
    <property type="entry name" value="reco"/>
    <property type="match status" value="1"/>
</dbReference>
<dbReference type="Gene3D" id="1.20.1440.120">
    <property type="entry name" value="Recombination protein O, C-terminal domain"/>
    <property type="match status" value="1"/>
</dbReference>
<feature type="domain" description="DNA replication/recombination mediator RecO N-terminal" evidence="8">
    <location>
        <begin position="1"/>
        <end position="77"/>
    </location>
</feature>
<dbReference type="EMBL" id="JALJRB010000004">
    <property type="protein sequence ID" value="MCJ8499977.1"/>
    <property type="molecule type" value="Genomic_DNA"/>
</dbReference>
<evidence type="ECO:0000256" key="7">
    <source>
        <dbReference type="HAMAP-Rule" id="MF_00201"/>
    </source>
</evidence>
<name>A0AA41UIX0_9BACT</name>
<evidence type="ECO:0000256" key="6">
    <source>
        <dbReference type="ARBA" id="ARBA00033409"/>
    </source>
</evidence>
<sequence length="255" mass="28344">MPHIQNPAIVLRRRDYGDFDLILTVLTEDHGVCTLIAKAAKKSTKRFPGILEPFAGLRIVYRRGRGNGMAVLEEATLDRALGGVRSDVVKAAYAGYWSELVALWLEEGQARPDIYRLLAYALAALGEGRLPDAVLSLLFQMRFIGQEGLQPVLERCACCQTAVAEISQQRFCVDLRRGGVVCAHCPTEREHHLQVTKGTLKQLLWLAGGDLQQAVRLRFAPGVLAEATTFLEAFVPYHIGRIPKSLAFLRQVRDH</sequence>
<dbReference type="GO" id="GO:0006302">
    <property type="term" value="P:double-strand break repair"/>
    <property type="evidence" value="ECO:0007669"/>
    <property type="project" value="TreeGrafter"/>
</dbReference>
<keyword evidence="5 7" id="KW-0234">DNA repair</keyword>
<evidence type="ECO:0000313" key="10">
    <source>
        <dbReference type="Proteomes" id="UP001165427"/>
    </source>
</evidence>
<comment type="caution">
    <text evidence="9">The sequence shown here is derived from an EMBL/GenBank/DDBJ whole genome shotgun (WGS) entry which is preliminary data.</text>
</comment>
<dbReference type="GO" id="GO:0006310">
    <property type="term" value="P:DNA recombination"/>
    <property type="evidence" value="ECO:0007669"/>
    <property type="project" value="UniProtKB-UniRule"/>
</dbReference>
<keyword evidence="3 7" id="KW-0227">DNA damage</keyword>
<reference evidence="9" key="1">
    <citation type="submission" date="2022-04" db="EMBL/GenBank/DDBJ databases">
        <title>Desulfatitalea alkaliphila sp. nov., a novel anaerobic sulfate-reducing bacterium isolated from terrestrial mud volcano, Taman Peninsula, Russia.</title>
        <authorList>
            <person name="Khomyakova M.A."/>
            <person name="Merkel A.Y."/>
            <person name="Slobodkin A.I."/>
        </authorList>
    </citation>
    <scope>NUCLEOTIDE SEQUENCE</scope>
    <source>
        <strain evidence="9">M08but</strain>
    </source>
</reference>
<evidence type="ECO:0000256" key="1">
    <source>
        <dbReference type="ARBA" id="ARBA00007452"/>
    </source>
</evidence>
<dbReference type="InterPro" id="IPR003717">
    <property type="entry name" value="RecO"/>
</dbReference>
<dbReference type="SUPFAM" id="SSF57863">
    <property type="entry name" value="ArfGap/RecO-like zinc finger"/>
    <property type="match status" value="1"/>
</dbReference>
<evidence type="ECO:0000313" key="9">
    <source>
        <dbReference type="EMBL" id="MCJ8499977.1"/>
    </source>
</evidence>
<proteinExistence type="inferred from homology"/>
<gene>
    <name evidence="7 9" type="primary">recO</name>
    <name evidence="9" type="ORF">MRX98_05280</name>
</gene>
<dbReference type="GO" id="GO:0043590">
    <property type="term" value="C:bacterial nucleoid"/>
    <property type="evidence" value="ECO:0007669"/>
    <property type="project" value="TreeGrafter"/>
</dbReference>
<dbReference type="Pfam" id="PF11967">
    <property type="entry name" value="RecO_N"/>
    <property type="match status" value="1"/>
</dbReference>
<evidence type="ECO:0000256" key="3">
    <source>
        <dbReference type="ARBA" id="ARBA00022763"/>
    </source>
</evidence>
<dbReference type="SUPFAM" id="SSF50249">
    <property type="entry name" value="Nucleic acid-binding proteins"/>
    <property type="match status" value="1"/>
</dbReference>
<dbReference type="Proteomes" id="UP001165427">
    <property type="component" value="Unassembled WGS sequence"/>
</dbReference>
<organism evidence="9 10">
    <name type="scientific">Desulfatitalea alkaliphila</name>
    <dbReference type="NCBI Taxonomy" id="2929485"/>
    <lineage>
        <taxon>Bacteria</taxon>
        <taxon>Pseudomonadati</taxon>
        <taxon>Thermodesulfobacteriota</taxon>
        <taxon>Desulfobacteria</taxon>
        <taxon>Desulfobacterales</taxon>
        <taxon>Desulfosarcinaceae</taxon>
        <taxon>Desulfatitalea</taxon>
    </lineage>
</organism>
<evidence type="ECO:0000256" key="4">
    <source>
        <dbReference type="ARBA" id="ARBA00023172"/>
    </source>
</evidence>
<dbReference type="Gene3D" id="2.40.50.140">
    <property type="entry name" value="Nucleic acid-binding proteins"/>
    <property type="match status" value="1"/>
</dbReference>
<dbReference type="InterPro" id="IPR022572">
    <property type="entry name" value="DNA_rep/recomb_RecO_N"/>
</dbReference>
<dbReference type="InterPro" id="IPR012340">
    <property type="entry name" value="NA-bd_OB-fold"/>
</dbReference>
<evidence type="ECO:0000259" key="8">
    <source>
        <dbReference type="Pfam" id="PF11967"/>
    </source>
</evidence>
<dbReference type="PANTHER" id="PTHR33991">
    <property type="entry name" value="DNA REPAIR PROTEIN RECO"/>
    <property type="match status" value="1"/>
</dbReference>
<evidence type="ECO:0000256" key="2">
    <source>
        <dbReference type="ARBA" id="ARBA00021310"/>
    </source>
</evidence>
<dbReference type="InterPro" id="IPR042242">
    <property type="entry name" value="RecO_C"/>
</dbReference>
<comment type="similarity">
    <text evidence="1 7">Belongs to the RecO family.</text>
</comment>
<dbReference type="InterPro" id="IPR037278">
    <property type="entry name" value="ARFGAP/RecO"/>
</dbReference>
<comment type="function">
    <text evidence="7">Involved in DNA repair and RecF pathway recombination.</text>
</comment>
<accession>A0AA41UIX0</accession>
<evidence type="ECO:0000256" key="5">
    <source>
        <dbReference type="ARBA" id="ARBA00023204"/>
    </source>
</evidence>
<dbReference type="RefSeq" id="WP_246903687.1">
    <property type="nucleotide sequence ID" value="NZ_JALJRB010000004.1"/>
</dbReference>
<protein>
    <recommendedName>
        <fullName evidence="2 7">DNA repair protein RecO</fullName>
    </recommendedName>
    <alternativeName>
        <fullName evidence="6 7">Recombination protein O</fullName>
    </alternativeName>
</protein>
<dbReference type="Pfam" id="PF02565">
    <property type="entry name" value="RecO_C"/>
    <property type="match status" value="1"/>
</dbReference>
<dbReference type="HAMAP" id="MF_00201">
    <property type="entry name" value="RecO"/>
    <property type="match status" value="1"/>
</dbReference>